<sequence length="259" mass="29915">MERTGIRRGYFSSRRPRWKYPLYKKSVFSKRPLTVRRSLFNSRPVPEKLKLQSIHENQYGPTFTIPNNGSTTSYITYPSIGILEPNRQRSFIKLNRLRFNRTATIQSTQTDVVMDPHSPTPIARLNGVLSLVIVLDRKPHIVPGTNELDRFEEVFGVTNFSHGNLQVLARHRDRYRIKHTFKRVISVEKESTFIKVGGLAGLSSARYPCWAGFKDLDLDNLGGNYGNQTKNAFLVFYCWMSDSPSRANMFVSFDIDYLR</sequence>
<dbReference type="PRINTS" id="PR00225">
    <property type="entry name" value="GEMCOATBR1"/>
</dbReference>
<dbReference type="InterPro" id="IPR001530">
    <property type="entry name" value="Gemini_BR1"/>
</dbReference>
<dbReference type="InterPro" id="IPR000263">
    <property type="entry name" value="GV_A/BR1_coat"/>
</dbReference>
<protein>
    <recommendedName>
        <fullName evidence="4">Nuclear shuttle protein</fullName>
    </recommendedName>
</protein>
<organism evidence="2 3">
    <name type="scientific">Hibiscus sabdariffa</name>
    <name type="common">roselle</name>
    <dbReference type="NCBI Taxonomy" id="183260"/>
    <lineage>
        <taxon>Eukaryota</taxon>
        <taxon>Viridiplantae</taxon>
        <taxon>Streptophyta</taxon>
        <taxon>Embryophyta</taxon>
        <taxon>Tracheophyta</taxon>
        <taxon>Spermatophyta</taxon>
        <taxon>Magnoliopsida</taxon>
        <taxon>eudicotyledons</taxon>
        <taxon>Gunneridae</taxon>
        <taxon>Pentapetalae</taxon>
        <taxon>rosids</taxon>
        <taxon>malvids</taxon>
        <taxon>Malvales</taxon>
        <taxon>Malvaceae</taxon>
        <taxon>Malvoideae</taxon>
        <taxon>Hibiscus</taxon>
    </lineage>
</organism>
<evidence type="ECO:0008006" key="4">
    <source>
        <dbReference type="Google" id="ProtNLM"/>
    </source>
</evidence>
<dbReference type="EMBL" id="JBBPBN010000010">
    <property type="protein sequence ID" value="KAK9029942.1"/>
    <property type="molecule type" value="Genomic_DNA"/>
</dbReference>
<proteinExistence type="predicted"/>
<keyword evidence="1" id="KW-1048">Host nucleus</keyword>
<keyword evidence="3" id="KW-1185">Reference proteome</keyword>
<evidence type="ECO:0000313" key="3">
    <source>
        <dbReference type="Proteomes" id="UP001396334"/>
    </source>
</evidence>
<evidence type="ECO:0000256" key="1">
    <source>
        <dbReference type="ARBA" id="ARBA00022562"/>
    </source>
</evidence>
<dbReference type="Pfam" id="PF00844">
    <property type="entry name" value="Gemini_coat"/>
    <property type="match status" value="1"/>
</dbReference>
<name>A0ABR2SXS8_9ROSI</name>
<gene>
    <name evidence="2" type="ORF">V6N11_031381</name>
</gene>
<reference evidence="2 3" key="1">
    <citation type="journal article" date="2024" name="G3 (Bethesda)">
        <title>Genome assembly of Hibiscus sabdariffa L. provides insights into metabolisms of medicinal natural products.</title>
        <authorList>
            <person name="Kim T."/>
        </authorList>
    </citation>
    <scope>NUCLEOTIDE SEQUENCE [LARGE SCALE GENOMIC DNA]</scope>
    <source>
        <strain evidence="2">TK-2024</strain>
        <tissue evidence="2">Old leaves</tissue>
    </source>
</reference>
<accession>A0ABR2SXS8</accession>
<comment type="caution">
    <text evidence="2">The sequence shown here is derived from an EMBL/GenBank/DDBJ whole genome shotgun (WGS) entry which is preliminary data.</text>
</comment>
<evidence type="ECO:0000313" key="2">
    <source>
        <dbReference type="EMBL" id="KAK9029942.1"/>
    </source>
</evidence>
<dbReference type="Proteomes" id="UP001396334">
    <property type="component" value="Unassembled WGS sequence"/>
</dbReference>
<dbReference type="PRINTS" id="PR00223">
    <property type="entry name" value="GEMCOATARBR1"/>
</dbReference>